<reference evidence="1 2" key="1">
    <citation type="journal article" date="2016" name="Mol. Biol. Evol.">
        <title>Comparative Genomics of Early-Diverging Mushroom-Forming Fungi Provides Insights into the Origins of Lignocellulose Decay Capabilities.</title>
        <authorList>
            <person name="Nagy L.G."/>
            <person name="Riley R."/>
            <person name="Tritt A."/>
            <person name="Adam C."/>
            <person name="Daum C."/>
            <person name="Floudas D."/>
            <person name="Sun H."/>
            <person name="Yadav J.S."/>
            <person name="Pangilinan J."/>
            <person name="Larsson K.H."/>
            <person name="Matsuura K."/>
            <person name="Barry K."/>
            <person name="Labutti K."/>
            <person name="Kuo R."/>
            <person name="Ohm R.A."/>
            <person name="Bhattacharya S.S."/>
            <person name="Shirouzu T."/>
            <person name="Yoshinaga Y."/>
            <person name="Martin F.M."/>
            <person name="Grigoriev I.V."/>
            <person name="Hibbett D.S."/>
        </authorList>
    </citation>
    <scope>NUCLEOTIDE SEQUENCE [LARGE SCALE GENOMIC DNA]</scope>
    <source>
        <strain evidence="1 2">CBS 109695</strain>
    </source>
</reference>
<dbReference type="AlphaFoldDB" id="A0A166RVQ4"/>
<keyword evidence="2" id="KW-1185">Reference proteome</keyword>
<gene>
    <name evidence="1" type="ORF">FIBSPDRAFT_947536</name>
</gene>
<dbReference type="Proteomes" id="UP000076532">
    <property type="component" value="Unassembled WGS sequence"/>
</dbReference>
<dbReference type="EMBL" id="KV417502">
    <property type="protein sequence ID" value="KZP28706.1"/>
    <property type="molecule type" value="Genomic_DNA"/>
</dbReference>
<protein>
    <submittedName>
        <fullName evidence="1">Uncharacterized protein</fullName>
    </submittedName>
</protein>
<organism evidence="1 2">
    <name type="scientific">Athelia psychrophila</name>
    <dbReference type="NCBI Taxonomy" id="1759441"/>
    <lineage>
        <taxon>Eukaryota</taxon>
        <taxon>Fungi</taxon>
        <taxon>Dikarya</taxon>
        <taxon>Basidiomycota</taxon>
        <taxon>Agaricomycotina</taxon>
        <taxon>Agaricomycetes</taxon>
        <taxon>Agaricomycetidae</taxon>
        <taxon>Atheliales</taxon>
        <taxon>Atheliaceae</taxon>
        <taxon>Athelia</taxon>
    </lineage>
</organism>
<sequence>MITPKMDSDSGPYIQPLVVAPNVSPQRFNVPHANTIARFFTLAQSSNDTGLIEEALRYFLQAEGIVFSIQLSIRWQYQMTGAIDHFRTHELALWHMRREQFRAMHILLLTRVRHQLEACRFVADYPEDHLLAQLPPPYDE</sequence>
<evidence type="ECO:0000313" key="1">
    <source>
        <dbReference type="EMBL" id="KZP28706.1"/>
    </source>
</evidence>
<accession>A0A166RVQ4</accession>
<name>A0A166RVQ4_9AGAM</name>
<proteinExistence type="predicted"/>
<evidence type="ECO:0000313" key="2">
    <source>
        <dbReference type="Proteomes" id="UP000076532"/>
    </source>
</evidence>